<sequence length="74" mass="8389">MLDPATVIGVMSYLVRSSLRPARWYVRYAPGTLGKAPAVAQLPNAGLRDRPQRTMARTVFRDRFEVDTVDLIQR</sequence>
<organism evidence="1 2">
    <name type="scientific">Streptomyces liangshanensis</name>
    <dbReference type="NCBI Taxonomy" id="2717324"/>
    <lineage>
        <taxon>Bacteria</taxon>
        <taxon>Bacillati</taxon>
        <taxon>Actinomycetota</taxon>
        <taxon>Actinomycetes</taxon>
        <taxon>Kitasatosporales</taxon>
        <taxon>Streptomycetaceae</taxon>
        <taxon>Streptomyces</taxon>
    </lineage>
</organism>
<name>A0A6G9GZ26_9ACTN</name>
<reference evidence="1 2" key="1">
    <citation type="submission" date="2020-03" db="EMBL/GenBank/DDBJ databases">
        <title>A novel species.</title>
        <authorList>
            <person name="Gao J."/>
        </authorList>
    </citation>
    <scope>NUCLEOTIDE SEQUENCE [LARGE SCALE GENOMIC DNA]</scope>
    <source>
        <strain evidence="1 2">QMT-12</strain>
    </source>
</reference>
<dbReference type="AlphaFoldDB" id="A0A6G9GZ26"/>
<proteinExistence type="predicted"/>
<keyword evidence="2" id="KW-1185">Reference proteome</keyword>
<dbReference type="KEGG" id="slia:HA039_14990"/>
<evidence type="ECO:0000313" key="2">
    <source>
        <dbReference type="Proteomes" id="UP000501179"/>
    </source>
</evidence>
<dbReference type="RefSeq" id="WP_167029387.1">
    <property type="nucleotide sequence ID" value="NZ_CP050177.1"/>
</dbReference>
<dbReference type="Proteomes" id="UP000501179">
    <property type="component" value="Chromosome"/>
</dbReference>
<evidence type="ECO:0000313" key="1">
    <source>
        <dbReference type="EMBL" id="QIQ03470.1"/>
    </source>
</evidence>
<accession>A0A6G9GZ26</accession>
<dbReference type="EMBL" id="CP050177">
    <property type="protein sequence ID" value="QIQ03470.1"/>
    <property type="molecule type" value="Genomic_DNA"/>
</dbReference>
<gene>
    <name evidence="1" type="ORF">HA039_14990</name>
</gene>
<protein>
    <submittedName>
        <fullName evidence="1">Uncharacterized protein</fullName>
    </submittedName>
</protein>